<organism evidence="4 5">
    <name type="scientific">Williamsia serinedens</name>
    <dbReference type="NCBI Taxonomy" id="391736"/>
    <lineage>
        <taxon>Bacteria</taxon>
        <taxon>Bacillati</taxon>
        <taxon>Actinomycetota</taxon>
        <taxon>Actinomycetes</taxon>
        <taxon>Mycobacteriales</taxon>
        <taxon>Nocardiaceae</taxon>
        <taxon>Williamsia</taxon>
    </lineage>
</organism>
<sequence length="265" mass="28752">MPSRQSTAAAARAAITAAAAATKGLEAALRATADPAEGGLVDGRKQRWQRHKEARRTELVDGTLAAVREHGPEVGMDEIAAHIGVSKTVLYRYFTDKNDLNTAAMVRFIETVLLPRLTEVLVDDVDEYTLTRTVIAVYVETISDEPEIYQFVTSSKSASPSVLADSEKLIAEVVAFAMHARLGDRGLDTDGFQTWSYALVGGVQLATHWWMQDQALPRSALVDQLTMLVWTAFVGIVEVGGSASEFARRDHPLPQFPSDATAPPA</sequence>
<evidence type="ECO:0000313" key="4">
    <source>
        <dbReference type="EMBL" id="MCP2162045.1"/>
    </source>
</evidence>
<reference evidence="4 5" key="1">
    <citation type="submission" date="2022-06" db="EMBL/GenBank/DDBJ databases">
        <title>Genomic Encyclopedia of Archaeal and Bacterial Type Strains, Phase II (KMG-II): from individual species to whole genera.</title>
        <authorList>
            <person name="Goeker M."/>
        </authorList>
    </citation>
    <scope>NUCLEOTIDE SEQUENCE [LARGE SCALE GENOMIC DNA]</scope>
    <source>
        <strain evidence="4 5">DSM 45037</strain>
    </source>
</reference>
<dbReference type="EMBL" id="JAMTCG010000006">
    <property type="protein sequence ID" value="MCP2162045.1"/>
    <property type="molecule type" value="Genomic_DNA"/>
</dbReference>
<dbReference type="InterPro" id="IPR045823">
    <property type="entry name" value="TetR_C_32"/>
</dbReference>
<dbReference type="InterPro" id="IPR050109">
    <property type="entry name" value="HTH-type_TetR-like_transc_reg"/>
</dbReference>
<dbReference type="Pfam" id="PF19344">
    <property type="entry name" value="TetR_C_32"/>
    <property type="match status" value="1"/>
</dbReference>
<keyword evidence="5" id="KW-1185">Reference proteome</keyword>
<dbReference type="InterPro" id="IPR036271">
    <property type="entry name" value="Tet_transcr_reg_TetR-rel_C_sf"/>
</dbReference>
<evidence type="ECO:0000256" key="1">
    <source>
        <dbReference type="ARBA" id="ARBA00023125"/>
    </source>
</evidence>
<dbReference type="PANTHER" id="PTHR30055">
    <property type="entry name" value="HTH-TYPE TRANSCRIPTIONAL REGULATOR RUTR"/>
    <property type="match status" value="1"/>
</dbReference>
<keyword evidence="1 2" id="KW-0238">DNA-binding</keyword>
<dbReference type="PANTHER" id="PTHR30055:SF160">
    <property type="entry name" value="TRANSCRIPTIONAL REGULATORY PROTEIN (PROBABLY ASNC-FAMILY)-RELATED"/>
    <property type="match status" value="1"/>
</dbReference>
<dbReference type="Gene3D" id="1.10.357.10">
    <property type="entry name" value="Tetracycline Repressor, domain 2"/>
    <property type="match status" value="1"/>
</dbReference>
<dbReference type="InterPro" id="IPR009057">
    <property type="entry name" value="Homeodomain-like_sf"/>
</dbReference>
<accession>A0ABT1H483</accession>
<dbReference type="SUPFAM" id="SSF48498">
    <property type="entry name" value="Tetracyclin repressor-like, C-terminal domain"/>
    <property type="match status" value="1"/>
</dbReference>
<dbReference type="SUPFAM" id="SSF46689">
    <property type="entry name" value="Homeodomain-like"/>
    <property type="match status" value="1"/>
</dbReference>
<feature type="DNA-binding region" description="H-T-H motif" evidence="2">
    <location>
        <begin position="75"/>
        <end position="94"/>
    </location>
</feature>
<name>A0ABT1H483_9NOCA</name>
<feature type="domain" description="HTH tetR-type" evidence="3">
    <location>
        <begin position="53"/>
        <end position="112"/>
    </location>
</feature>
<dbReference type="Pfam" id="PF00440">
    <property type="entry name" value="TetR_N"/>
    <property type="match status" value="1"/>
</dbReference>
<evidence type="ECO:0000313" key="5">
    <source>
        <dbReference type="Proteomes" id="UP001205740"/>
    </source>
</evidence>
<dbReference type="RefSeq" id="WP_253655622.1">
    <property type="nucleotide sequence ID" value="NZ_BAAAOE010000005.1"/>
</dbReference>
<dbReference type="Proteomes" id="UP001205740">
    <property type="component" value="Unassembled WGS sequence"/>
</dbReference>
<dbReference type="PROSITE" id="PS50977">
    <property type="entry name" value="HTH_TETR_2"/>
    <property type="match status" value="1"/>
</dbReference>
<gene>
    <name evidence="4" type="ORF">LX12_003249</name>
</gene>
<proteinExistence type="predicted"/>
<dbReference type="InterPro" id="IPR001647">
    <property type="entry name" value="HTH_TetR"/>
</dbReference>
<evidence type="ECO:0000256" key="2">
    <source>
        <dbReference type="PROSITE-ProRule" id="PRU00335"/>
    </source>
</evidence>
<protein>
    <submittedName>
        <fullName evidence="4">Transcriptional regulator, TetR family</fullName>
    </submittedName>
</protein>
<evidence type="ECO:0000259" key="3">
    <source>
        <dbReference type="PROSITE" id="PS50977"/>
    </source>
</evidence>
<comment type="caution">
    <text evidence="4">The sequence shown here is derived from an EMBL/GenBank/DDBJ whole genome shotgun (WGS) entry which is preliminary data.</text>
</comment>